<dbReference type="Proteomes" id="UP000299102">
    <property type="component" value="Unassembled WGS sequence"/>
</dbReference>
<sequence>MERAAAASDESDSNCEFRFRTAALWRCYFGPSAERGRPFLDKHRDADGQIAADAFPVRRASRHPHGRVDADEKAVEAEVSDSDPGFRINERYETEFAIILIEWTIEMANSREYNERASYQRVNGHVIYGHTRNSRGCRN</sequence>
<name>A0A4C1Y2I0_EUMVA</name>
<keyword evidence="3" id="KW-1185">Reference proteome</keyword>
<feature type="compositionally biased region" description="Basic and acidic residues" evidence="1">
    <location>
        <begin position="66"/>
        <end position="76"/>
    </location>
</feature>
<dbReference type="AlphaFoldDB" id="A0A4C1Y2I0"/>
<evidence type="ECO:0000313" key="3">
    <source>
        <dbReference type="Proteomes" id="UP000299102"/>
    </source>
</evidence>
<feature type="region of interest" description="Disordered" evidence="1">
    <location>
        <begin position="60"/>
        <end position="80"/>
    </location>
</feature>
<organism evidence="2 3">
    <name type="scientific">Eumeta variegata</name>
    <name type="common">Bagworm moth</name>
    <name type="synonym">Eumeta japonica</name>
    <dbReference type="NCBI Taxonomy" id="151549"/>
    <lineage>
        <taxon>Eukaryota</taxon>
        <taxon>Metazoa</taxon>
        <taxon>Ecdysozoa</taxon>
        <taxon>Arthropoda</taxon>
        <taxon>Hexapoda</taxon>
        <taxon>Insecta</taxon>
        <taxon>Pterygota</taxon>
        <taxon>Neoptera</taxon>
        <taxon>Endopterygota</taxon>
        <taxon>Lepidoptera</taxon>
        <taxon>Glossata</taxon>
        <taxon>Ditrysia</taxon>
        <taxon>Tineoidea</taxon>
        <taxon>Psychidae</taxon>
        <taxon>Oiketicinae</taxon>
        <taxon>Eumeta</taxon>
    </lineage>
</organism>
<evidence type="ECO:0000313" key="2">
    <source>
        <dbReference type="EMBL" id="GBP69184.1"/>
    </source>
</evidence>
<reference evidence="2 3" key="1">
    <citation type="journal article" date="2019" name="Commun. Biol.">
        <title>The bagworm genome reveals a unique fibroin gene that provides high tensile strength.</title>
        <authorList>
            <person name="Kono N."/>
            <person name="Nakamura H."/>
            <person name="Ohtoshi R."/>
            <person name="Tomita M."/>
            <person name="Numata K."/>
            <person name="Arakawa K."/>
        </authorList>
    </citation>
    <scope>NUCLEOTIDE SEQUENCE [LARGE SCALE GENOMIC DNA]</scope>
</reference>
<dbReference type="EMBL" id="BGZK01001032">
    <property type="protein sequence ID" value="GBP69184.1"/>
    <property type="molecule type" value="Genomic_DNA"/>
</dbReference>
<accession>A0A4C1Y2I0</accession>
<gene>
    <name evidence="2" type="ORF">EVAR_98256_1</name>
</gene>
<evidence type="ECO:0000256" key="1">
    <source>
        <dbReference type="SAM" id="MobiDB-lite"/>
    </source>
</evidence>
<comment type="caution">
    <text evidence="2">The sequence shown here is derived from an EMBL/GenBank/DDBJ whole genome shotgun (WGS) entry which is preliminary data.</text>
</comment>
<proteinExistence type="predicted"/>
<protein>
    <submittedName>
        <fullName evidence="2">Uncharacterized protein</fullName>
    </submittedName>
</protein>